<protein>
    <submittedName>
        <fullName evidence="1">Uncharacterized protein</fullName>
    </submittedName>
</protein>
<accession>A0A284RMK0</accession>
<proteinExistence type="predicted"/>
<keyword evidence="2" id="KW-1185">Reference proteome</keyword>
<dbReference type="AlphaFoldDB" id="A0A284RMK0"/>
<gene>
    <name evidence="1" type="ORF">ARMOST_13333</name>
</gene>
<dbReference type="EMBL" id="FUEG01000011">
    <property type="protein sequence ID" value="SJL09951.1"/>
    <property type="molecule type" value="Genomic_DNA"/>
</dbReference>
<reference evidence="2" key="1">
    <citation type="journal article" date="2017" name="Nat. Ecol. Evol.">
        <title>Genome expansion and lineage-specific genetic innovations in the forest pathogenic fungi Armillaria.</title>
        <authorList>
            <person name="Sipos G."/>
            <person name="Prasanna A.N."/>
            <person name="Walter M.C."/>
            <person name="O'Connor E."/>
            <person name="Balint B."/>
            <person name="Krizsan K."/>
            <person name="Kiss B."/>
            <person name="Hess J."/>
            <person name="Varga T."/>
            <person name="Slot J."/>
            <person name="Riley R."/>
            <person name="Boka B."/>
            <person name="Rigling D."/>
            <person name="Barry K."/>
            <person name="Lee J."/>
            <person name="Mihaltcheva S."/>
            <person name="LaButti K."/>
            <person name="Lipzen A."/>
            <person name="Waldron R."/>
            <person name="Moloney N.M."/>
            <person name="Sperisen C."/>
            <person name="Kredics L."/>
            <person name="Vagvoelgyi C."/>
            <person name="Patrignani A."/>
            <person name="Fitzpatrick D."/>
            <person name="Nagy I."/>
            <person name="Doyle S."/>
            <person name="Anderson J.B."/>
            <person name="Grigoriev I.V."/>
            <person name="Gueldener U."/>
            <person name="Muensterkoetter M."/>
            <person name="Nagy L.G."/>
        </authorList>
    </citation>
    <scope>NUCLEOTIDE SEQUENCE [LARGE SCALE GENOMIC DNA]</scope>
    <source>
        <strain evidence="2">C18/9</strain>
    </source>
</reference>
<evidence type="ECO:0000313" key="1">
    <source>
        <dbReference type="EMBL" id="SJL09951.1"/>
    </source>
</evidence>
<dbReference type="Proteomes" id="UP000219338">
    <property type="component" value="Unassembled WGS sequence"/>
</dbReference>
<evidence type="ECO:0000313" key="2">
    <source>
        <dbReference type="Proteomes" id="UP000219338"/>
    </source>
</evidence>
<organism evidence="1 2">
    <name type="scientific">Armillaria ostoyae</name>
    <name type="common">Armillaria root rot fungus</name>
    <dbReference type="NCBI Taxonomy" id="47428"/>
    <lineage>
        <taxon>Eukaryota</taxon>
        <taxon>Fungi</taxon>
        <taxon>Dikarya</taxon>
        <taxon>Basidiomycota</taxon>
        <taxon>Agaricomycotina</taxon>
        <taxon>Agaricomycetes</taxon>
        <taxon>Agaricomycetidae</taxon>
        <taxon>Agaricales</taxon>
        <taxon>Marasmiineae</taxon>
        <taxon>Physalacriaceae</taxon>
        <taxon>Armillaria</taxon>
    </lineage>
</organism>
<sequence length="98" mass="11278">MYGRDHPTVADQRTCKLMARTGIFYFASSTVERTAKPHRLTILLCELNKSQLLSLRTRFSFLFRYGQVLTSTLQCCNYVCCNQRLADLIEQSKSNTCT</sequence>
<name>A0A284RMK0_ARMOS</name>